<organism evidence="1 2">
    <name type="scientific">Aliibacillus thermotolerans</name>
    <dbReference type="NCBI Taxonomy" id="1834418"/>
    <lineage>
        <taxon>Bacteria</taxon>
        <taxon>Bacillati</taxon>
        <taxon>Bacillota</taxon>
        <taxon>Bacilli</taxon>
        <taxon>Bacillales</taxon>
        <taxon>Bacillaceae</taxon>
        <taxon>Aliibacillus</taxon>
    </lineage>
</organism>
<keyword evidence="2" id="KW-1185">Reference proteome</keyword>
<proteinExistence type="predicted"/>
<name>A0ABW0U948_9BACI</name>
<protein>
    <submittedName>
        <fullName evidence="1">YqgQ family protein</fullName>
    </submittedName>
</protein>
<evidence type="ECO:0000313" key="1">
    <source>
        <dbReference type="EMBL" id="MFC5629186.1"/>
    </source>
</evidence>
<dbReference type="InterPro" id="IPR023164">
    <property type="entry name" value="YqgQ-like_sf"/>
</dbReference>
<dbReference type="EMBL" id="JBHSPF010000055">
    <property type="protein sequence ID" value="MFC5629186.1"/>
    <property type="molecule type" value="Genomic_DNA"/>
</dbReference>
<comment type="caution">
    <text evidence="1">The sequence shown here is derived from an EMBL/GenBank/DDBJ whole genome shotgun (WGS) entry which is preliminary data.</text>
</comment>
<sequence length="70" mass="8473">MDSIESIRKWLLQFRMIVYTKDRALDLDILESELKEAYEYGILEKEKYMEALFVIRRERRKLQKSSEGLG</sequence>
<dbReference type="Pfam" id="PF06014">
    <property type="entry name" value="YqgQ-like"/>
    <property type="match status" value="1"/>
</dbReference>
<dbReference type="Proteomes" id="UP001596143">
    <property type="component" value="Unassembled WGS sequence"/>
</dbReference>
<accession>A0ABW0U948</accession>
<dbReference type="SUPFAM" id="SSF158379">
    <property type="entry name" value="YqgQ-like"/>
    <property type="match status" value="1"/>
</dbReference>
<dbReference type="Gene3D" id="1.10.287.760">
    <property type="entry name" value="YqgQ-like"/>
    <property type="match status" value="1"/>
</dbReference>
<evidence type="ECO:0000313" key="2">
    <source>
        <dbReference type="Proteomes" id="UP001596143"/>
    </source>
</evidence>
<reference evidence="2" key="1">
    <citation type="journal article" date="2019" name="Int. J. Syst. Evol. Microbiol.">
        <title>The Global Catalogue of Microorganisms (GCM) 10K type strain sequencing project: providing services to taxonomists for standard genome sequencing and annotation.</title>
        <authorList>
            <consortium name="The Broad Institute Genomics Platform"/>
            <consortium name="The Broad Institute Genome Sequencing Center for Infectious Disease"/>
            <person name="Wu L."/>
            <person name="Ma J."/>
        </authorList>
    </citation>
    <scope>NUCLEOTIDE SEQUENCE [LARGE SCALE GENOMIC DNA]</scope>
    <source>
        <strain evidence="2">CGMCC 1.15790</strain>
    </source>
</reference>
<gene>
    <name evidence="1" type="ORF">ACFPTR_09955</name>
</gene>
<dbReference type="InterPro" id="IPR009256">
    <property type="entry name" value="YqgQ-like"/>
</dbReference>
<dbReference type="RefSeq" id="WP_270898483.1">
    <property type="nucleotide sequence ID" value="NZ_JBHSPF010000055.1"/>
</dbReference>